<evidence type="ECO:0000256" key="13">
    <source>
        <dbReference type="ARBA" id="ARBA00047899"/>
    </source>
</evidence>
<dbReference type="EMBL" id="KZ613747">
    <property type="protein sequence ID" value="PMD64856.1"/>
    <property type="molecule type" value="Genomic_DNA"/>
</dbReference>
<keyword evidence="7" id="KW-0808">Transferase</keyword>
<evidence type="ECO:0000256" key="2">
    <source>
        <dbReference type="ARBA" id="ARBA00011534"/>
    </source>
</evidence>
<evidence type="ECO:0000256" key="7">
    <source>
        <dbReference type="ARBA" id="ARBA00022679"/>
    </source>
</evidence>
<keyword evidence="9" id="KW-0418">Kinase</keyword>
<dbReference type="GeneID" id="36587480"/>
<dbReference type="STRING" id="1095630.A0A2J6TPA6"/>
<organism evidence="16 17">
    <name type="scientific">Hyaloscypha bicolor E</name>
    <dbReference type="NCBI Taxonomy" id="1095630"/>
    <lineage>
        <taxon>Eukaryota</taxon>
        <taxon>Fungi</taxon>
        <taxon>Dikarya</taxon>
        <taxon>Ascomycota</taxon>
        <taxon>Pezizomycotina</taxon>
        <taxon>Leotiomycetes</taxon>
        <taxon>Helotiales</taxon>
        <taxon>Hyaloscyphaceae</taxon>
        <taxon>Hyaloscypha</taxon>
        <taxon>Hyaloscypha bicolor</taxon>
    </lineage>
</organism>
<evidence type="ECO:0000256" key="8">
    <source>
        <dbReference type="ARBA" id="ARBA00022741"/>
    </source>
</evidence>
<dbReference type="EC" id="2.7.11.1" evidence="3"/>
<evidence type="ECO:0000256" key="5">
    <source>
        <dbReference type="ARBA" id="ARBA00019973"/>
    </source>
</evidence>
<evidence type="ECO:0000313" key="17">
    <source>
        <dbReference type="Proteomes" id="UP000235371"/>
    </source>
</evidence>
<comment type="catalytic activity">
    <reaction evidence="14">
        <text>L-seryl-[protein] + ATP = O-phospho-L-seryl-[protein] + ADP + H(+)</text>
        <dbReference type="Rhea" id="RHEA:17989"/>
        <dbReference type="Rhea" id="RHEA-COMP:9863"/>
        <dbReference type="Rhea" id="RHEA-COMP:11604"/>
        <dbReference type="ChEBI" id="CHEBI:15378"/>
        <dbReference type="ChEBI" id="CHEBI:29999"/>
        <dbReference type="ChEBI" id="CHEBI:30616"/>
        <dbReference type="ChEBI" id="CHEBI:83421"/>
        <dbReference type="ChEBI" id="CHEBI:456216"/>
        <dbReference type="EC" id="2.7.11.1"/>
    </reaction>
</comment>
<evidence type="ECO:0000256" key="3">
    <source>
        <dbReference type="ARBA" id="ARBA00012513"/>
    </source>
</evidence>
<dbReference type="PROSITE" id="PS50011">
    <property type="entry name" value="PROTEIN_KINASE_DOM"/>
    <property type="match status" value="1"/>
</dbReference>
<dbReference type="AlphaFoldDB" id="A0A2J6TPA6"/>
<evidence type="ECO:0000256" key="12">
    <source>
        <dbReference type="ARBA" id="ARBA00033194"/>
    </source>
</evidence>
<gene>
    <name evidence="16" type="ORF">K444DRAFT_608537</name>
</gene>
<dbReference type="SUPFAM" id="SSF56112">
    <property type="entry name" value="Protein kinase-like (PK-like)"/>
    <property type="match status" value="1"/>
</dbReference>
<dbReference type="GO" id="GO:0005524">
    <property type="term" value="F:ATP binding"/>
    <property type="evidence" value="ECO:0007669"/>
    <property type="project" value="UniProtKB-KW"/>
</dbReference>
<evidence type="ECO:0000313" key="16">
    <source>
        <dbReference type="EMBL" id="PMD64856.1"/>
    </source>
</evidence>
<keyword evidence="8" id="KW-0547">Nucleotide-binding</keyword>
<dbReference type="RefSeq" id="XP_024741760.1">
    <property type="nucleotide sequence ID" value="XM_024879403.1"/>
</dbReference>
<evidence type="ECO:0000256" key="6">
    <source>
        <dbReference type="ARBA" id="ARBA00022527"/>
    </source>
</evidence>
<dbReference type="InterPro" id="IPR000719">
    <property type="entry name" value="Prot_kinase_dom"/>
</dbReference>
<dbReference type="InParanoid" id="A0A2J6TPA6"/>
<dbReference type="PROSITE" id="PS00109">
    <property type="entry name" value="PROTEIN_KINASE_TYR"/>
    <property type="match status" value="1"/>
</dbReference>
<dbReference type="Proteomes" id="UP000235371">
    <property type="component" value="Unassembled WGS sequence"/>
</dbReference>
<dbReference type="PANTHER" id="PTHR43895">
    <property type="entry name" value="CALCIUM/CALMODULIN-DEPENDENT PROTEIN KINASE KINASE-RELATED"/>
    <property type="match status" value="1"/>
</dbReference>
<comment type="catalytic activity">
    <reaction evidence="13">
        <text>L-threonyl-[protein] + ATP = O-phospho-L-threonyl-[protein] + ADP + H(+)</text>
        <dbReference type="Rhea" id="RHEA:46608"/>
        <dbReference type="Rhea" id="RHEA-COMP:11060"/>
        <dbReference type="Rhea" id="RHEA-COMP:11605"/>
        <dbReference type="ChEBI" id="CHEBI:15378"/>
        <dbReference type="ChEBI" id="CHEBI:30013"/>
        <dbReference type="ChEBI" id="CHEBI:30616"/>
        <dbReference type="ChEBI" id="CHEBI:61977"/>
        <dbReference type="ChEBI" id="CHEBI:456216"/>
        <dbReference type="EC" id="2.7.11.1"/>
    </reaction>
</comment>
<dbReference type="Gene3D" id="1.10.510.10">
    <property type="entry name" value="Transferase(Phosphotransferase) domain 1"/>
    <property type="match status" value="1"/>
</dbReference>
<evidence type="ECO:0000259" key="15">
    <source>
        <dbReference type="PROSITE" id="PS50011"/>
    </source>
</evidence>
<accession>A0A2J6TPA6</accession>
<evidence type="ECO:0000256" key="10">
    <source>
        <dbReference type="ARBA" id="ARBA00022840"/>
    </source>
</evidence>
<dbReference type="InterPro" id="IPR011009">
    <property type="entry name" value="Kinase-like_dom_sf"/>
</dbReference>
<dbReference type="SMART" id="SM00220">
    <property type="entry name" value="S_TKc"/>
    <property type="match status" value="1"/>
</dbReference>
<proteinExistence type="predicted"/>
<dbReference type="Pfam" id="PF00069">
    <property type="entry name" value="Pkinase"/>
    <property type="match status" value="1"/>
</dbReference>
<evidence type="ECO:0000256" key="4">
    <source>
        <dbReference type="ARBA" id="ARBA00013948"/>
    </source>
</evidence>
<dbReference type="InterPro" id="IPR008266">
    <property type="entry name" value="Tyr_kinase_AS"/>
</dbReference>
<keyword evidence="17" id="KW-1185">Reference proteome</keyword>
<dbReference type="PANTHER" id="PTHR43895:SF32">
    <property type="entry name" value="SERINE_THREONINE-PROTEIN KINASE CHK1"/>
    <property type="match status" value="1"/>
</dbReference>
<keyword evidence="6" id="KW-0723">Serine/threonine-protein kinase</keyword>
<dbReference type="GO" id="GO:0004674">
    <property type="term" value="F:protein serine/threonine kinase activity"/>
    <property type="evidence" value="ECO:0007669"/>
    <property type="project" value="UniProtKB-KW"/>
</dbReference>
<comment type="function">
    <text evidence="1">Component of the EKC/KEOPS complex that is required for the formation of a threonylcarbamoyl group on adenosine at position 37 (t(6)A37) in tRNAs that read codons beginning with adenine. The complex is probably involved in the transfer of the threonylcarbamoyl moiety of threonylcarbamoyl-AMP (TC-AMP) to the N6 group of A37. BUD32 has ATPase activity in the context of the EKC/KEOPS complex and likely plays a supporting role to the catalytic subunit KAE1. The EKC/KEOPS complex also promotes both telomere uncapping and telomere elongation. The complex is required for efficient recruitment of transcriptional coactivators.</text>
</comment>
<evidence type="ECO:0000256" key="14">
    <source>
        <dbReference type="ARBA" id="ARBA00048679"/>
    </source>
</evidence>
<comment type="subunit">
    <text evidence="2">Component of the EKC/KEOPS complex composed of at least BUD32, CGI121, GON7, KAE1 and PCC1; the whole complex dimerizes.</text>
</comment>
<dbReference type="OrthoDB" id="4062651at2759"/>
<name>A0A2J6TPA6_9HELO</name>
<sequence>MIPFYPSVADFPRGLRRVRRSDLTEIDRLGVQADLTTYESLPGQITRVAFKYYLNQANIAVFWHEINCLIRIPKYPNIVQFDSLVVDTVDSEDKVVGFTTNFIPGGTVLDNVSRVFKLKYLKQLIEVVDYINLRWGIVHGDICPWNLLINPETDDLQIFDFNLSAKLGWEGDVQNNGAFGYDVDRNDVKFVVFTLYEIITRDLHFREECHPNELDSSVVLEMDAWEQHAEVRLDSPVSDYRRVLKEWVNTRKKVDQGITHYTQAPDAIDWPPLPEFPLVPFVGSMMRKPAQMRQEMIRRGVEFLRWQRPGSCELPLPRPQRLLATGEIFHDDVGGKDAVDVVEVEGTS</sequence>
<dbReference type="GO" id="GO:0007165">
    <property type="term" value="P:signal transduction"/>
    <property type="evidence" value="ECO:0007669"/>
    <property type="project" value="TreeGrafter"/>
</dbReference>
<evidence type="ECO:0000256" key="9">
    <source>
        <dbReference type="ARBA" id="ARBA00022777"/>
    </source>
</evidence>
<keyword evidence="10" id="KW-0067">ATP-binding</keyword>
<evidence type="ECO:0000256" key="1">
    <source>
        <dbReference type="ARBA" id="ARBA00003747"/>
    </source>
</evidence>
<reference evidence="16 17" key="1">
    <citation type="submission" date="2016-04" db="EMBL/GenBank/DDBJ databases">
        <title>A degradative enzymes factory behind the ericoid mycorrhizal symbiosis.</title>
        <authorList>
            <consortium name="DOE Joint Genome Institute"/>
            <person name="Martino E."/>
            <person name="Morin E."/>
            <person name="Grelet G."/>
            <person name="Kuo A."/>
            <person name="Kohler A."/>
            <person name="Daghino S."/>
            <person name="Barry K."/>
            <person name="Choi C."/>
            <person name="Cichocki N."/>
            <person name="Clum A."/>
            <person name="Copeland A."/>
            <person name="Hainaut M."/>
            <person name="Haridas S."/>
            <person name="Labutti K."/>
            <person name="Lindquist E."/>
            <person name="Lipzen A."/>
            <person name="Khouja H.-R."/>
            <person name="Murat C."/>
            <person name="Ohm R."/>
            <person name="Olson A."/>
            <person name="Spatafora J."/>
            <person name="Veneault-Fourrey C."/>
            <person name="Henrissat B."/>
            <person name="Grigoriev I."/>
            <person name="Martin F."/>
            <person name="Perotto S."/>
        </authorList>
    </citation>
    <scope>NUCLEOTIDE SEQUENCE [LARGE SCALE GENOMIC DNA]</scope>
    <source>
        <strain evidence="16 17">E</strain>
    </source>
</reference>
<protein>
    <recommendedName>
        <fullName evidence="5">EKC/KEOPS complex subunit BUD32</fullName>
        <ecNumber evidence="3">2.7.11.1</ecNumber>
    </recommendedName>
    <alternativeName>
        <fullName evidence="11 12">Atypical Serine/threonine protein kinase BUD32</fullName>
    </alternativeName>
    <alternativeName>
        <fullName evidence="4">EKC/KEOPS complex subunit bud32</fullName>
    </alternativeName>
</protein>
<evidence type="ECO:0000256" key="11">
    <source>
        <dbReference type="ARBA" id="ARBA00030980"/>
    </source>
</evidence>
<feature type="domain" description="Protein kinase" evidence="15">
    <location>
        <begin position="23"/>
        <end position="323"/>
    </location>
</feature>